<dbReference type="EMBL" id="JAWDGP010000783">
    <property type="protein sequence ID" value="KAK3797274.1"/>
    <property type="molecule type" value="Genomic_DNA"/>
</dbReference>
<name>A0AAE1B007_9GAST</name>
<protein>
    <submittedName>
        <fullName evidence="1">Uncharacterized protein</fullName>
    </submittedName>
</protein>
<evidence type="ECO:0000313" key="1">
    <source>
        <dbReference type="EMBL" id="KAK3797274.1"/>
    </source>
</evidence>
<comment type="caution">
    <text evidence="1">The sequence shown here is derived from an EMBL/GenBank/DDBJ whole genome shotgun (WGS) entry which is preliminary data.</text>
</comment>
<proteinExistence type="predicted"/>
<dbReference type="Proteomes" id="UP001283361">
    <property type="component" value="Unassembled WGS sequence"/>
</dbReference>
<evidence type="ECO:0000313" key="2">
    <source>
        <dbReference type="Proteomes" id="UP001283361"/>
    </source>
</evidence>
<keyword evidence="2" id="KW-1185">Reference proteome</keyword>
<sequence length="80" mass="8868">SVGTVFDVSLSRVSWHRVWRLIVQSQLAPCLTCHCPRSVGTVFNVSLSKSQLAPCLTCHCPESVGTVFDVSLSRVSWHRI</sequence>
<dbReference type="SUPFAM" id="SSF48695">
    <property type="entry name" value="Multiheme cytochromes"/>
    <property type="match status" value="1"/>
</dbReference>
<accession>A0AAE1B007</accession>
<dbReference type="AlphaFoldDB" id="A0AAE1B007"/>
<reference evidence="1" key="1">
    <citation type="journal article" date="2023" name="G3 (Bethesda)">
        <title>A reference genome for the long-term kleptoplast-retaining sea slug Elysia crispata morphotype clarki.</title>
        <authorList>
            <person name="Eastman K.E."/>
            <person name="Pendleton A.L."/>
            <person name="Shaikh M.A."/>
            <person name="Suttiyut T."/>
            <person name="Ogas R."/>
            <person name="Tomko P."/>
            <person name="Gavelis G."/>
            <person name="Widhalm J.R."/>
            <person name="Wisecaver J.H."/>
        </authorList>
    </citation>
    <scope>NUCLEOTIDE SEQUENCE</scope>
    <source>
        <strain evidence="1">ECLA1</strain>
    </source>
</reference>
<organism evidence="1 2">
    <name type="scientific">Elysia crispata</name>
    <name type="common">lettuce slug</name>
    <dbReference type="NCBI Taxonomy" id="231223"/>
    <lineage>
        <taxon>Eukaryota</taxon>
        <taxon>Metazoa</taxon>
        <taxon>Spiralia</taxon>
        <taxon>Lophotrochozoa</taxon>
        <taxon>Mollusca</taxon>
        <taxon>Gastropoda</taxon>
        <taxon>Heterobranchia</taxon>
        <taxon>Euthyneura</taxon>
        <taxon>Panpulmonata</taxon>
        <taxon>Sacoglossa</taxon>
        <taxon>Placobranchoidea</taxon>
        <taxon>Plakobranchidae</taxon>
        <taxon>Elysia</taxon>
    </lineage>
</organism>
<gene>
    <name evidence="1" type="ORF">RRG08_019646</name>
</gene>
<dbReference type="InterPro" id="IPR036280">
    <property type="entry name" value="Multihaem_cyt_sf"/>
</dbReference>
<feature type="non-terminal residue" evidence="1">
    <location>
        <position position="1"/>
    </location>
</feature>